<organism evidence="1 2">
    <name type="scientific">Rhizocola hellebori</name>
    <dbReference type="NCBI Taxonomy" id="1392758"/>
    <lineage>
        <taxon>Bacteria</taxon>
        <taxon>Bacillati</taxon>
        <taxon>Actinomycetota</taxon>
        <taxon>Actinomycetes</taxon>
        <taxon>Micromonosporales</taxon>
        <taxon>Micromonosporaceae</taxon>
        <taxon>Rhizocola</taxon>
    </lineage>
</organism>
<name>A0A8J3VF59_9ACTN</name>
<gene>
    <name evidence="1" type="ORF">Rhe02_23070</name>
</gene>
<protein>
    <submittedName>
        <fullName evidence="1">Uncharacterized protein</fullName>
    </submittedName>
</protein>
<dbReference type="AlphaFoldDB" id="A0A8J3VF59"/>
<dbReference type="Gene3D" id="3.10.450.50">
    <property type="match status" value="1"/>
</dbReference>
<dbReference type="InterPro" id="IPR032710">
    <property type="entry name" value="NTF2-like_dom_sf"/>
</dbReference>
<dbReference type="SUPFAM" id="SSF54427">
    <property type="entry name" value="NTF2-like"/>
    <property type="match status" value="1"/>
</dbReference>
<evidence type="ECO:0000313" key="2">
    <source>
        <dbReference type="Proteomes" id="UP000612899"/>
    </source>
</evidence>
<keyword evidence="2" id="KW-1185">Reference proteome</keyword>
<evidence type="ECO:0000313" key="1">
    <source>
        <dbReference type="EMBL" id="GIH04240.1"/>
    </source>
</evidence>
<comment type="caution">
    <text evidence="1">The sequence shown here is derived from an EMBL/GenBank/DDBJ whole genome shotgun (WGS) entry which is preliminary data.</text>
</comment>
<reference evidence="1" key="1">
    <citation type="submission" date="2021-01" db="EMBL/GenBank/DDBJ databases">
        <title>Whole genome shotgun sequence of Rhizocola hellebori NBRC 109834.</title>
        <authorList>
            <person name="Komaki H."/>
            <person name="Tamura T."/>
        </authorList>
    </citation>
    <scope>NUCLEOTIDE SEQUENCE</scope>
    <source>
        <strain evidence="1">NBRC 109834</strain>
    </source>
</reference>
<sequence>MTPIDEFLAAAQTAGIDSCQAWAGDAVVDATVPNWRMQVRGADAIRKLFSGWYADPGRYDELRRMPLPDGELVEFLLTWTEHGVPHAAHQAHVLRVLSGRIAEHTVYCGGRWPANLLAQMAEAADA</sequence>
<dbReference type="RefSeq" id="WP_203908117.1">
    <property type="nucleotide sequence ID" value="NZ_BONY01000011.1"/>
</dbReference>
<dbReference type="EMBL" id="BONY01000011">
    <property type="protein sequence ID" value="GIH04240.1"/>
    <property type="molecule type" value="Genomic_DNA"/>
</dbReference>
<accession>A0A8J3VF59</accession>
<proteinExistence type="predicted"/>
<dbReference type="Proteomes" id="UP000612899">
    <property type="component" value="Unassembled WGS sequence"/>
</dbReference>